<organism evidence="2 3">
    <name type="scientific">Sporormia fimetaria CBS 119925</name>
    <dbReference type="NCBI Taxonomy" id="1340428"/>
    <lineage>
        <taxon>Eukaryota</taxon>
        <taxon>Fungi</taxon>
        <taxon>Dikarya</taxon>
        <taxon>Ascomycota</taxon>
        <taxon>Pezizomycotina</taxon>
        <taxon>Dothideomycetes</taxon>
        <taxon>Pleosporomycetidae</taxon>
        <taxon>Pleosporales</taxon>
        <taxon>Sporormiaceae</taxon>
        <taxon>Sporormia</taxon>
    </lineage>
</organism>
<evidence type="ECO:0000313" key="3">
    <source>
        <dbReference type="Proteomes" id="UP000799440"/>
    </source>
</evidence>
<name>A0A6A6VF97_9PLEO</name>
<dbReference type="AlphaFoldDB" id="A0A6A6VF97"/>
<keyword evidence="3" id="KW-1185">Reference proteome</keyword>
<feature type="region of interest" description="Disordered" evidence="1">
    <location>
        <begin position="101"/>
        <end position="126"/>
    </location>
</feature>
<sequence length="236" mass="26013">MTASSDLRHTDHGVSKGQHTRHDICYRGCCDQGCHLSIHSLPKYAWYSAEHLSTATCQRQSDGNRLTSPSPAINPRHYWLYKGTKAVSAGARIVNDTNLSLSQKTSHHRANPQDAPPPYEADPCQGPTPDHGRMVLVYRPGISRPITSQESEPWFPPRGGLWYTPFTVPMGHGDPVLSQRDHNPPGVPVAGKWCCQCRAVHRNWVGISNRNDCPTNHSCANCGNNVPLSEWPGPVG</sequence>
<reference evidence="2" key="1">
    <citation type="journal article" date="2020" name="Stud. Mycol.">
        <title>101 Dothideomycetes genomes: a test case for predicting lifestyles and emergence of pathogens.</title>
        <authorList>
            <person name="Haridas S."/>
            <person name="Albert R."/>
            <person name="Binder M."/>
            <person name="Bloem J."/>
            <person name="Labutti K."/>
            <person name="Salamov A."/>
            <person name="Andreopoulos B."/>
            <person name="Baker S."/>
            <person name="Barry K."/>
            <person name="Bills G."/>
            <person name="Bluhm B."/>
            <person name="Cannon C."/>
            <person name="Castanera R."/>
            <person name="Culley D."/>
            <person name="Daum C."/>
            <person name="Ezra D."/>
            <person name="Gonzalez J."/>
            <person name="Henrissat B."/>
            <person name="Kuo A."/>
            <person name="Liang C."/>
            <person name="Lipzen A."/>
            <person name="Lutzoni F."/>
            <person name="Magnuson J."/>
            <person name="Mondo S."/>
            <person name="Nolan M."/>
            <person name="Ohm R."/>
            <person name="Pangilinan J."/>
            <person name="Park H.-J."/>
            <person name="Ramirez L."/>
            <person name="Alfaro M."/>
            <person name="Sun H."/>
            <person name="Tritt A."/>
            <person name="Yoshinaga Y."/>
            <person name="Zwiers L.-H."/>
            <person name="Turgeon B."/>
            <person name="Goodwin S."/>
            <person name="Spatafora J."/>
            <person name="Crous P."/>
            <person name="Grigoriev I."/>
        </authorList>
    </citation>
    <scope>NUCLEOTIDE SEQUENCE</scope>
    <source>
        <strain evidence="2">CBS 119925</strain>
    </source>
</reference>
<dbReference type="Proteomes" id="UP000799440">
    <property type="component" value="Unassembled WGS sequence"/>
</dbReference>
<evidence type="ECO:0000256" key="1">
    <source>
        <dbReference type="SAM" id="MobiDB-lite"/>
    </source>
</evidence>
<accession>A0A6A6VF97</accession>
<proteinExistence type="predicted"/>
<protein>
    <submittedName>
        <fullName evidence="2">Uncharacterized protein</fullName>
    </submittedName>
</protein>
<dbReference type="EMBL" id="MU006570">
    <property type="protein sequence ID" value="KAF2748240.1"/>
    <property type="molecule type" value="Genomic_DNA"/>
</dbReference>
<gene>
    <name evidence="2" type="ORF">M011DRAFT_35974</name>
</gene>
<evidence type="ECO:0000313" key="2">
    <source>
        <dbReference type="EMBL" id="KAF2748240.1"/>
    </source>
</evidence>